<dbReference type="AlphaFoldDB" id="A0A645G704"/>
<dbReference type="Pfam" id="PF01520">
    <property type="entry name" value="Amidase_3"/>
    <property type="match status" value="1"/>
</dbReference>
<dbReference type="GO" id="GO:0030288">
    <property type="term" value="C:outer membrane-bounded periplasmic space"/>
    <property type="evidence" value="ECO:0007669"/>
    <property type="project" value="TreeGrafter"/>
</dbReference>
<dbReference type="GO" id="GO:0009253">
    <property type="term" value="P:peptidoglycan catabolic process"/>
    <property type="evidence" value="ECO:0007669"/>
    <property type="project" value="InterPro"/>
</dbReference>
<dbReference type="EMBL" id="VSSQ01069782">
    <property type="protein sequence ID" value="MPN21732.1"/>
    <property type="molecule type" value="Genomic_DNA"/>
</dbReference>
<dbReference type="GO" id="GO:0008745">
    <property type="term" value="F:N-acetylmuramoyl-L-alanine amidase activity"/>
    <property type="evidence" value="ECO:0007669"/>
    <property type="project" value="InterPro"/>
</dbReference>
<name>A0A645G704_9ZZZZ</name>
<dbReference type="Gene3D" id="3.40.630.40">
    <property type="entry name" value="Zn-dependent exopeptidases"/>
    <property type="match status" value="1"/>
</dbReference>
<dbReference type="PANTHER" id="PTHR30404:SF0">
    <property type="entry name" value="N-ACETYLMURAMOYL-L-ALANINE AMIDASE AMIC"/>
    <property type="match status" value="1"/>
</dbReference>
<evidence type="ECO:0000259" key="2">
    <source>
        <dbReference type="SMART" id="SM00646"/>
    </source>
</evidence>
<dbReference type="SUPFAM" id="SSF53187">
    <property type="entry name" value="Zn-dependent exopeptidases"/>
    <property type="match status" value="1"/>
</dbReference>
<dbReference type="InterPro" id="IPR050695">
    <property type="entry name" value="N-acetylmuramoyl_amidase_3"/>
</dbReference>
<sequence>MIDKRKILCILGVVIILFSLFSVKKVQDEAVDSAAKASVNNYPLIIIDAGHGGLDGGAVAADGTVEKTINLDIAMKLNEVFSLFGFNTLMTRTSDDSIHSPEASSIRQKKVSDIHNRFKIIDEHPDAVFISIHQNKFEQSQYYGTQVFYSPNNIKSNVMAECIQESVKTLLQNENQRKCKKSGTEIYLLYHSEIPSVMVECGFVSNVNELKKLKNTEYQKQMAVSIFCGSLNYFSSDHQDEF</sequence>
<feature type="domain" description="MurNAc-LAA" evidence="2">
    <location>
        <begin position="125"/>
        <end position="231"/>
    </location>
</feature>
<protein>
    <recommendedName>
        <fullName evidence="2">MurNAc-LAA domain-containing protein</fullName>
    </recommendedName>
</protein>
<keyword evidence="1" id="KW-0378">Hydrolase</keyword>
<dbReference type="PANTHER" id="PTHR30404">
    <property type="entry name" value="N-ACETYLMURAMOYL-L-ALANINE AMIDASE"/>
    <property type="match status" value="1"/>
</dbReference>
<organism evidence="3">
    <name type="scientific">bioreactor metagenome</name>
    <dbReference type="NCBI Taxonomy" id="1076179"/>
    <lineage>
        <taxon>unclassified sequences</taxon>
        <taxon>metagenomes</taxon>
        <taxon>ecological metagenomes</taxon>
    </lineage>
</organism>
<evidence type="ECO:0000313" key="3">
    <source>
        <dbReference type="EMBL" id="MPN21732.1"/>
    </source>
</evidence>
<evidence type="ECO:0000256" key="1">
    <source>
        <dbReference type="ARBA" id="ARBA00022801"/>
    </source>
</evidence>
<gene>
    <name evidence="3" type="ORF">SDC9_169112</name>
</gene>
<dbReference type="InterPro" id="IPR002508">
    <property type="entry name" value="MurNAc-LAA_cat"/>
</dbReference>
<dbReference type="SMART" id="SM00646">
    <property type="entry name" value="Ami_3"/>
    <property type="match status" value="1"/>
</dbReference>
<proteinExistence type="predicted"/>
<accession>A0A645G704</accession>
<comment type="caution">
    <text evidence="3">The sequence shown here is derived from an EMBL/GenBank/DDBJ whole genome shotgun (WGS) entry which is preliminary data.</text>
</comment>
<dbReference type="CDD" id="cd02696">
    <property type="entry name" value="MurNAc-LAA"/>
    <property type="match status" value="1"/>
</dbReference>
<reference evidence="3" key="1">
    <citation type="submission" date="2019-08" db="EMBL/GenBank/DDBJ databases">
        <authorList>
            <person name="Kucharzyk K."/>
            <person name="Murdoch R.W."/>
            <person name="Higgins S."/>
            <person name="Loffler F."/>
        </authorList>
    </citation>
    <scope>NUCLEOTIDE SEQUENCE</scope>
</reference>